<dbReference type="SUPFAM" id="SSF54427">
    <property type="entry name" value="NTF2-like"/>
    <property type="match status" value="1"/>
</dbReference>
<evidence type="ECO:0000313" key="3">
    <source>
        <dbReference type="Proteomes" id="UP001194468"/>
    </source>
</evidence>
<reference evidence="2" key="1">
    <citation type="submission" date="2019-10" db="EMBL/GenBank/DDBJ databases">
        <authorList>
            <consortium name="DOE Joint Genome Institute"/>
            <person name="Kuo A."/>
            <person name="Miyauchi S."/>
            <person name="Kiss E."/>
            <person name="Drula E."/>
            <person name="Kohler A."/>
            <person name="Sanchez-Garcia M."/>
            <person name="Andreopoulos B."/>
            <person name="Barry K.W."/>
            <person name="Bonito G."/>
            <person name="Buee M."/>
            <person name="Carver A."/>
            <person name="Chen C."/>
            <person name="Cichocki N."/>
            <person name="Clum A."/>
            <person name="Culley D."/>
            <person name="Crous P.W."/>
            <person name="Fauchery L."/>
            <person name="Girlanda M."/>
            <person name="Hayes R."/>
            <person name="Keri Z."/>
            <person name="LaButti K."/>
            <person name="Lipzen A."/>
            <person name="Lombard V."/>
            <person name="Magnuson J."/>
            <person name="Maillard F."/>
            <person name="Morin E."/>
            <person name="Murat C."/>
            <person name="Nolan M."/>
            <person name="Ohm R."/>
            <person name="Pangilinan J."/>
            <person name="Pereira M."/>
            <person name="Perotto S."/>
            <person name="Peter M."/>
            <person name="Riley R."/>
            <person name="Sitrit Y."/>
            <person name="Stielow B."/>
            <person name="Szollosi G."/>
            <person name="Zifcakova L."/>
            <person name="Stursova M."/>
            <person name="Spatafora J.W."/>
            <person name="Tedersoo L."/>
            <person name="Vaario L.-M."/>
            <person name="Yamada A."/>
            <person name="Yan M."/>
            <person name="Wang P."/>
            <person name="Xu J."/>
            <person name="Bruns T."/>
            <person name="Baldrian P."/>
            <person name="Vilgalys R."/>
            <person name="Henrissat B."/>
            <person name="Grigoriev I.V."/>
            <person name="Hibbett D."/>
            <person name="Nagy L.G."/>
            <person name="Martin F.M."/>
        </authorList>
    </citation>
    <scope>NUCLEOTIDE SEQUENCE</scope>
    <source>
        <strain evidence="2">BED1</strain>
    </source>
</reference>
<name>A0AAD4C0B9_BOLED</name>
<dbReference type="Gene3D" id="3.50.50.60">
    <property type="entry name" value="FAD/NAD(P)-binding domain"/>
    <property type="match status" value="2"/>
</dbReference>
<gene>
    <name evidence="2" type="ORF">L210DRAFT_3531686</name>
</gene>
<dbReference type="EMBL" id="WHUW01000006">
    <property type="protein sequence ID" value="KAF8444998.1"/>
    <property type="molecule type" value="Genomic_DNA"/>
</dbReference>
<organism evidence="2 3">
    <name type="scientific">Boletus edulis BED1</name>
    <dbReference type="NCBI Taxonomy" id="1328754"/>
    <lineage>
        <taxon>Eukaryota</taxon>
        <taxon>Fungi</taxon>
        <taxon>Dikarya</taxon>
        <taxon>Basidiomycota</taxon>
        <taxon>Agaricomycotina</taxon>
        <taxon>Agaricomycetes</taxon>
        <taxon>Agaricomycetidae</taxon>
        <taxon>Boletales</taxon>
        <taxon>Boletineae</taxon>
        <taxon>Boletaceae</taxon>
        <taxon>Boletoideae</taxon>
        <taxon>Boletus</taxon>
    </lineage>
</organism>
<dbReference type="PANTHER" id="PTHR43539:SF68">
    <property type="entry name" value="FLAVIN-BINDING MONOOXYGENASE-LIKE PROTEIN (AFU_ORTHOLOGUE AFUA_4G09220)"/>
    <property type="match status" value="1"/>
</dbReference>
<dbReference type="SUPFAM" id="SSF51905">
    <property type="entry name" value="FAD/NAD(P)-binding domain"/>
    <property type="match status" value="2"/>
</dbReference>
<dbReference type="Pfam" id="PF13738">
    <property type="entry name" value="Pyr_redox_3"/>
    <property type="match status" value="1"/>
</dbReference>
<dbReference type="GO" id="GO:0004497">
    <property type="term" value="F:monooxygenase activity"/>
    <property type="evidence" value="ECO:0007669"/>
    <property type="project" value="TreeGrafter"/>
</dbReference>
<proteinExistence type="predicted"/>
<keyword evidence="1" id="KW-0560">Oxidoreductase</keyword>
<dbReference type="PRINTS" id="PR00411">
    <property type="entry name" value="PNDRDTASEI"/>
</dbReference>
<accession>A0AAD4C0B9</accession>
<evidence type="ECO:0000313" key="2">
    <source>
        <dbReference type="EMBL" id="KAF8444998.1"/>
    </source>
</evidence>
<dbReference type="GO" id="GO:0050660">
    <property type="term" value="F:flavin adenine dinucleotide binding"/>
    <property type="evidence" value="ECO:0007669"/>
    <property type="project" value="TreeGrafter"/>
</dbReference>
<dbReference type="AlphaFoldDB" id="A0AAD4C0B9"/>
<reference evidence="2" key="2">
    <citation type="journal article" date="2020" name="Nat. Commun.">
        <title>Large-scale genome sequencing of mycorrhizal fungi provides insights into the early evolution of symbiotic traits.</title>
        <authorList>
            <person name="Miyauchi S."/>
            <person name="Kiss E."/>
            <person name="Kuo A."/>
            <person name="Drula E."/>
            <person name="Kohler A."/>
            <person name="Sanchez-Garcia M."/>
            <person name="Morin E."/>
            <person name="Andreopoulos B."/>
            <person name="Barry K.W."/>
            <person name="Bonito G."/>
            <person name="Buee M."/>
            <person name="Carver A."/>
            <person name="Chen C."/>
            <person name="Cichocki N."/>
            <person name="Clum A."/>
            <person name="Culley D."/>
            <person name="Crous P.W."/>
            <person name="Fauchery L."/>
            <person name="Girlanda M."/>
            <person name="Hayes R.D."/>
            <person name="Keri Z."/>
            <person name="LaButti K."/>
            <person name="Lipzen A."/>
            <person name="Lombard V."/>
            <person name="Magnuson J."/>
            <person name="Maillard F."/>
            <person name="Murat C."/>
            <person name="Nolan M."/>
            <person name="Ohm R.A."/>
            <person name="Pangilinan J."/>
            <person name="Pereira M.F."/>
            <person name="Perotto S."/>
            <person name="Peter M."/>
            <person name="Pfister S."/>
            <person name="Riley R."/>
            <person name="Sitrit Y."/>
            <person name="Stielow J.B."/>
            <person name="Szollosi G."/>
            <person name="Zifcakova L."/>
            <person name="Stursova M."/>
            <person name="Spatafora J.W."/>
            <person name="Tedersoo L."/>
            <person name="Vaario L.M."/>
            <person name="Yamada A."/>
            <person name="Yan M."/>
            <person name="Wang P."/>
            <person name="Xu J."/>
            <person name="Bruns T."/>
            <person name="Baldrian P."/>
            <person name="Vilgalys R."/>
            <person name="Dunand C."/>
            <person name="Henrissat B."/>
            <person name="Grigoriev I.V."/>
            <person name="Hibbett D."/>
            <person name="Nagy L.G."/>
            <person name="Martin F.M."/>
        </authorList>
    </citation>
    <scope>NUCLEOTIDE SEQUENCE</scope>
    <source>
        <strain evidence="2">BED1</strain>
    </source>
</reference>
<dbReference type="Proteomes" id="UP001194468">
    <property type="component" value="Unassembled WGS sequence"/>
</dbReference>
<protein>
    <recommendedName>
        <fullName evidence="4">FAD/NAD(P)-binding domain-containing protein</fullName>
    </recommendedName>
</protein>
<dbReference type="Gene3D" id="3.10.450.50">
    <property type="match status" value="1"/>
</dbReference>
<dbReference type="InterPro" id="IPR050982">
    <property type="entry name" value="Auxin_biosynth/cation_transpt"/>
</dbReference>
<comment type="caution">
    <text evidence="2">The sequence shown here is derived from an EMBL/GenBank/DDBJ whole genome shotgun (WGS) entry which is preliminary data.</text>
</comment>
<sequence>MSDDPFPQQLPTLQRLGVDEPTLISAAEVAEVATAWFNAFSSAVASSDITAILDLFLDDGFWKDTLVLTWDFRTIEGRDAIRNLLTHRLAPTDFVDLRLCHEPFLALELLKLFPDLVLLRLSFEFGTKVGKGTAVCYLAPISGSTWKAYSLYTCLQSLNDYPEQIGSLRQHAAEHGTWEERRRREVDLVDSDPTAIVIGAGHTGLEIAARLKYLGVPHLVIDKKARVGDSWRDRYKALCLHDTIWYNQTPYLPFPATWPVFSPARKLADWLEGYANYLELNVWTSSVITKTEWNEDTKTWTVEINRGGRGTRVLKVKHLVFATGFSGHPKLPNIPGKEDFKGEAVHSSEFTSAANYIGKKAVIVGACTSAHDLAQDFSNHGVDVTMYQRSSTHVVSVEMVKQMLGGLYNETVPTDLADIYNGSLPNAVVRRIHQRTVPYTAQTTDKEILDGLAKVGFKTNPGPHGAGIIQLLYANAGGYYIDTGTSSHIVNGDIKLKNGSAIERFTEKGLKFTDGTELEADIVIFATGYGDPRDSMRDVCGPQIADKVNKVWGFTEEGEVNSVWRDCGHEGMWFGVGNLGLSRFHSRHLALQIKAMEAGILKRAETKF</sequence>
<dbReference type="InterPro" id="IPR036188">
    <property type="entry name" value="FAD/NAD-bd_sf"/>
</dbReference>
<dbReference type="InterPro" id="IPR032710">
    <property type="entry name" value="NTF2-like_dom_sf"/>
</dbReference>
<keyword evidence="3" id="KW-1185">Reference proteome</keyword>
<evidence type="ECO:0000256" key="1">
    <source>
        <dbReference type="ARBA" id="ARBA00023002"/>
    </source>
</evidence>
<dbReference type="PANTHER" id="PTHR43539">
    <property type="entry name" value="FLAVIN-BINDING MONOOXYGENASE-LIKE PROTEIN (AFU_ORTHOLOGUE AFUA_4G09220)"/>
    <property type="match status" value="1"/>
</dbReference>
<evidence type="ECO:0008006" key="4">
    <source>
        <dbReference type="Google" id="ProtNLM"/>
    </source>
</evidence>